<dbReference type="SUPFAM" id="SSF49299">
    <property type="entry name" value="PKD domain"/>
    <property type="match status" value="12"/>
</dbReference>
<feature type="domain" description="PKD" evidence="18">
    <location>
        <begin position="2085"/>
        <end position="2138"/>
    </location>
</feature>
<organism evidence="21 22">
    <name type="scientific">Lingula anatina</name>
    <name type="common">Brachiopod</name>
    <name type="synonym">Lingula unguis</name>
    <dbReference type="NCBI Taxonomy" id="7574"/>
    <lineage>
        <taxon>Eukaryota</taxon>
        <taxon>Metazoa</taxon>
        <taxon>Spiralia</taxon>
        <taxon>Lophotrochozoa</taxon>
        <taxon>Brachiopoda</taxon>
        <taxon>Linguliformea</taxon>
        <taxon>Lingulata</taxon>
        <taxon>Lingulida</taxon>
        <taxon>Linguloidea</taxon>
        <taxon>Lingulidae</taxon>
        <taxon>Lingula</taxon>
    </lineage>
</organism>
<dbReference type="SMART" id="SM00089">
    <property type="entry name" value="PKD"/>
    <property type="match status" value="12"/>
</dbReference>
<protein>
    <submittedName>
        <fullName evidence="22">Polycystin-1-like</fullName>
    </submittedName>
</protein>
<proteinExistence type="inferred from homology"/>
<dbReference type="InterPro" id="IPR014010">
    <property type="entry name" value="REJ_dom"/>
</dbReference>
<evidence type="ECO:0000259" key="18">
    <source>
        <dbReference type="PROSITE" id="PS50093"/>
    </source>
</evidence>
<dbReference type="InterPro" id="IPR002859">
    <property type="entry name" value="PKD/REJ-like"/>
</dbReference>
<evidence type="ECO:0000256" key="4">
    <source>
        <dbReference type="ARBA" id="ARBA00022475"/>
    </source>
</evidence>
<evidence type="ECO:0000256" key="5">
    <source>
        <dbReference type="ARBA" id="ARBA00022614"/>
    </source>
</evidence>
<keyword evidence="10" id="KW-0969">Cilium</keyword>
<dbReference type="Proteomes" id="UP000085678">
    <property type="component" value="Unplaced"/>
</dbReference>
<keyword evidence="5" id="KW-0433">Leucine-rich repeat</keyword>
<feature type="domain" description="REJ" evidence="20">
    <location>
        <begin position="2143"/>
        <end position="2508"/>
    </location>
</feature>
<dbReference type="InterPro" id="IPR035986">
    <property type="entry name" value="PKD_dom_sf"/>
</dbReference>
<dbReference type="Pfam" id="PF01477">
    <property type="entry name" value="PLAT"/>
    <property type="match status" value="1"/>
</dbReference>
<evidence type="ECO:0000259" key="20">
    <source>
        <dbReference type="PROSITE" id="PS51111"/>
    </source>
</evidence>
<dbReference type="InterPro" id="IPR032675">
    <property type="entry name" value="LRR_dom_sf"/>
</dbReference>
<keyword evidence="8" id="KW-0677">Repeat</keyword>
<dbReference type="PANTHER" id="PTHR46730">
    <property type="entry name" value="POLYCYSTIN-1"/>
    <property type="match status" value="1"/>
</dbReference>
<dbReference type="InterPro" id="IPR046791">
    <property type="entry name" value="Polycystin_dom"/>
</dbReference>
<dbReference type="SUPFAM" id="SSF52058">
    <property type="entry name" value="L domain-like"/>
    <property type="match status" value="1"/>
</dbReference>
<dbReference type="RefSeq" id="XP_013395471.1">
    <property type="nucleotide sequence ID" value="XM_013540017.1"/>
</dbReference>
<evidence type="ECO:0000256" key="12">
    <source>
        <dbReference type="ARBA" id="ARBA00023180"/>
    </source>
</evidence>
<evidence type="ECO:0000256" key="9">
    <source>
        <dbReference type="ARBA" id="ARBA00022989"/>
    </source>
</evidence>
<dbReference type="SMART" id="SM00308">
    <property type="entry name" value="LH2"/>
    <property type="match status" value="1"/>
</dbReference>
<dbReference type="SMART" id="SM00082">
    <property type="entry name" value="LRRCT"/>
    <property type="match status" value="1"/>
</dbReference>
<feature type="transmembrane region" description="Helical" evidence="17">
    <location>
        <begin position="4076"/>
        <end position="4098"/>
    </location>
</feature>
<dbReference type="Pfam" id="PF08016">
    <property type="entry name" value="PKD_channel"/>
    <property type="match status" value="1"/>
</dbReference>
<dbReference type="InParanoid" id="A0A1S3IC84"/>
<dbReference type="PROSITE" id="PS50093">
    <property type="entry name" value="PKD"/>
    <property type="match status" value="9"/>
</dbReference>
<keyword evidence="9 17" id="KW-1133">Transmembrane helix</keyword>
<evidence type="ECO:0000256" key="13">
    <source>
        <dbReference type="ARBA" id="ARBA00023273"/>
    </source>
</evidence>
<dbReference type="InterPro" id="IPR001024">
    <property type="entry name" value="PLAT/LH2_dom"/>
</dbReference>
<evidence type="ECO:0000256" key="1">
    <source>
        <dbReference type="ARBA" id="ARBA00004138"/>
    </source>
</evidence>
<dbReference type="PROSITE" id="PS50095">
    <property type="entry name" value="PLAT"/>
    <property type="match status" value="1"/>
</dbReference>
<feature type="transmembrane region" description="Helical" evidence="17">
    <location>
        <begin position="4227"/>
        <end position="4256"/>
    </location>
</feature>
<dbReference type="PANTHER" id="PTHR46730:SF2">
    <property type="entry name" value="POLYCYSTIN-1 ISOFORM X1"/>
    <property type="match status" value="1"/>
</dbReference>
<feature type="transmembrane region" description="Helical" evidence="17">
    <location>
        <begin position="4124"/>
        <end position="4145"/>
    </location>
</feature>
<feature type="domain" description="PLAT" evidence="19">
    <location>
        <begin position="3156"/>
        <end position="3271"/>
    </location>
</feature>
<feature type="transmembrane region" description="Helical" evidence="17">
    <location>
        <begin position="4166"/>
        <end position="4191"/>
    </location>
</feature>
<dbReference type="Gene3D" id="2.60.60.20">
    <property type="entry name" value="PLAT/LH2 domain"/>
    <property type="match status" value="1"/>
</dbReference>
<keyword evidence="21" id="KW-1185">Reference proteome</keyword>
<evidence type="ECO:0000256" key="14">
    <source>
        <dbReference type="PIRSR" id="PIRSR603915-2"/>
    </source>
</evidence>
<dbReference type="GeneID" id="106162666"/>
<dbReference type="Gene3D" id="2.60.40.10">
    <property type="entry name" value="Immunoglobulins"/>
    <property type="match status" value="5"/>
</dbReference>
<dbReference type="Gene3D" id="1.10.287.70">
    <property type="match status" value="1"/>
</dbReference>
<dbReference type="Pfam" id="PF01825">
    <property type="entry name" value="GPS"/>
    <property type="match status" value="1"/>
</dbReference>
<feature type="domain" description="PKD" evidence="18">
    <location>
        <begin position="1994"/>
        <end position="2059"/>
    </location>
</feature>
<feature type="disulfide bond" evidence="14">
    <location>
        <begin position="3874"/>
        <end position="3893"/>
    </location>
</feature>
<dbReference type="Pfam" id="PF02010">
    <property type="entry name" value="REJ"/>
    <property type="match status" value="1"/>
</dbReference>
<feature type="domain" description="PKD" evidence="18">
    <location>
        <begin position="1912"/>
        <end position="1973"/>
    </location>
</feature>
<evidence type="ECO:0000313" key="21">
    <source>
        <dbReference type="Proteomes" id="UP000085678"/>
    </source>
</evidence>
<dbReference type="GO" id="GO:0005509">
    <property type="term" value="F:calcium ion binding"/>
    <property type="evidence" value="ECO:0007669"/>
    <property type="project" value="InterPro"/>
</dbReference>
<feature type="domain" description="PKD" evidence="18">
    <location>
        <begin position="1207"/>
        <end position="1262"/>
    </location>
</feature>
<feature type="region of interest" description="Disordered" evidence="16">
    <location>
        <begin position="3466"/>
        <end position="3487"/>
    </location>
</feature>
<feature type="compositionally biased region" description="Basic residues" evidence="16">
    <location>
        <begin position="4531"/>
        <end position="4542"/>
    </location>
</feature>
<feature type="compositionally biased region" description="Polar residues" evidence="16">
    <location>
        <begin position="4454"/>
        <end position="4464"/>
    </location>
</feature>
<dbReference type="InterPro" id="IPR013783">
    <property type="entry name" value="Ig-like_fold"/>
</dbReference>
<dbReference type="InterPro" id="IPR000601">
    <property type="entry name" value="PKD_dom"/>
</dbReference>
<feature type="region of interest" description="Disordered" evidence="16">
    <location>
        <begin position="3514"/>
        <end position="3588"/>
    </location>
</feature>
<feature type="domain" description="PKD" evidence="18">
    <location>
        <begin position="1128"/>
        <end position="1185"/>
    </location>
</feature>
<feature type="region of interest" description="Disordered" evidence="16">
    <location>
        <begin position="4444"/>
        <end position="4542"/>
    </location>
</feature>
<dbReference type="InterPro" id="IPR003915">
    <property type="entry name" value="PKD_2"/>
</dbReference>
<dbReference type="InterPro" id="IPR000483">
    <property type="entry name" value="Cys-rich_flank_reg_C"/>
</dbReference>
<evidence type="ECO:0000256" key="6">
    <source>
        <dbReference type="ARBA" id="ARBA00022692"/>
    </source>
</evidence>
<evidence type="ECO:0000256" key="8">
    <source>
        <dbReference type="ARBA" id="ARBA00022737"/>
    </source>
</evidence>
<evidence type="ECO:0000256" key="3">
    <source>
        <dbReference type="ARBA" id="ARBA00007200"/>
    </source>
</evidence>
<dbReference type="InterPro" id="IPR036392">
    <property type="entry name" value="PLAT/LH2_dom_sf"/>
</dbReference>
<comment type="similarity">
    <text evidence="3">Belongs to the polycystin family.</text>
</comment>
<accession>A0A1S3IC84</accession>
<keyword evidence="4" id="KW-1003">Cell membrane</keyword>
<evidence type="ECO:0000256" key="10">
    <source>
        <dbReference type="ARBA" id="ARBA00023069"/>
    </source>
</evidence>
<dbReference type="GO" id="GO:0005886">
    <property type="term" value="C:plasma membrane"/>
    <property type="evidence" value="ECO:0007669"/>
    <property type="project" value="UniProtKB-SubCell"/>
</dbReference>
<feature type="domain" description="PKD" evidence="18">
    <location>
        <begin position="283"/>
        <end position="370"/>
    </location>
</feature>
<dbReference type="CDD" id="cd00146">
    <property type="entry name" value="PKD"/>
    <property type="match status" value="5"/>
</dbReference>
<keyword evidence="11 17" id="KW-0472">Membrane</keyword>
<dbReference type="GO" id="GO:0005261">
    <property type="term" value="F:monoatomic cation channel activity"/>
    <property type="evidence" value="ECO:0007669"/>
    <property type="project" value="TreeGrafter"/>
</dbReference>
<gene>
    <name evidence="22" type="primary">LOC106162666</name>
</gene>
<evidence type="ECO:0000259" key="19">
    <source>
        <dbReference type="PROSITE" id="PS50095"/>
    </source>
</evidence>
<evidence type="ECO:0000256" key="15">
    <source>
        <dbReference type="PROSITE-ProRule" id="PRU00152"/>
    </source>
</evidence>
<feature type="domain" description="PKD" evidence="18">
    <location>
        <begin position="1296"/>
        <end position="1358"/>
    </location>
</feature>
<dbReference type="InterPro" id="IPR022409">
    <property type="entry name" value="PKD/Chitinase_dom"/>
</dbReference>
<keyword evidence="13" id="KW-0966">Cell projection</keyword>
<feature type="transmembrane region" description="Helical" evidence="17">
    <location>
        <begin position="3114"/>
        <end position="3133"/>
    </location>
</feature>
<comment type="subcellular location">
    <subcellularLocation>
        <location evidence="2">Cell membrane</location>
        <topology evidence="2">Multi-pass membrane protein</topology>
    </subcellularLocation>
    <subcellularLocation>
        <location evidence="1">Cell projection</location>
        <location evidence="1">Cilium</location>
    </subcellularLocation>
</comment>
<keyword evidence="6 17" id="KW-0812">Transmembrane</keyword>
<dbReference type="GO" id="GO:0006816">
    <property type="term" value="P:calcium ion transport"/>
    <property type="evidence" value="ECO:0007669"/>
    <property type="project" value="TreeGrafter"/>
</dbReference>
<feature type="region of interest" description="Disordered" evidence="16">
    <location>
        <begin position="4379"/>
        <end position="4408"/>
    </location>
</feature>
<name>A0A1S3IC84_LINAN</name>
<dbReference type="SMART" id="SM00303">
    <property type="entry name" value="GPS"/>
    <property type="match status" value="1"/>
</dbReference>
<dbReference type="OrthoDB" id="6022660at2759"/>
<dbReference type="InterPro" id="IPR013122">
    <property type="entry name" value="PKD1_2_channel"/>
</dbReference>
<feature type="transmembrane region" description="Helical" evidence="17">
    <location>
        <begin position="3659"/>
        <end position="3679"/>
    </location>
</feature>
<feature type="compositionally biased region" description="Polar residues" evidence="16">
    <location>
        <begin position="4473"/>
        <end position="4500"/>
    </location>
</feature>
<feature type="transmembrane region" description="Helical" evidence="17">
    <location>
        <begin position="3357"/>
        <end position="3381"/>
    </location>
</feature>
<keyword evidence="7" id="KW-0732">Signal</keyword>
<reference evidence="22" key="1">
    <citation type="submission" date="2025-08" db="UniProtKB">
        <authorList>
            <consortium name="RefSeq"/>
        </authorList>
    </citation>
    <scope>IDENTIFICATION</scope>
    <source>
        <tissue evidence="22">Gonads</tissue>
    </source>
</reference>
<feature type="transmembrane region" description="Helical" evidence="17">
    <location>
        <begin position="4044"/>
        <end position="4064"/>
    </location>
</feature>
<dbReference type="GO" id="GO:0005929">
    <property type="term" value="C:cilium"/>
    <property type="evidence" value="ECO:0007669"/>
    <property type="project" value="UniProtKB-SubCell"/>
</dbReference>
<feature type="domain" description="PKD" evidence="18">
    <location>
        <begin position="1470"/>
        <end position="1533"/>
    </location>
</feature>
<dbReference type="PRINTS" id="PR01433">
    <property type="entry name" value="POLYCYSTIN2"/>
</dbReference>
<evidence type="ECO:0000313" key="22">
    <source>
        <dbReference type="RefSeq" id="XP_013395471.1"/>
    </source>
</evidence>
<feature type="transmembrane region" description="Helical" evidence="17">
    <location>
        <begin position="3317"/>
        <end position="3337"/>
    </location>
</feature>
<dbReference type="Pfam" id="PF00801">
    <property type="entry name" value="PKD"/>
    <property type="match status" value="11"/>
</dbReference>
<evidence type="ECO:0000256" key="16">
    <source>
        <dbReference type="SAM" id="MobiDB-lite"/>
    </source>
</evidence>
<dbReference type="PROSITE" id="PS51111">
    <property type="entry name" value="REJ"/>
    <property type="match status" value="1"/>
</dbReference>
<dbReference type="Gene3D" id="3.80.10.10">
    <property type="entry name" value="Ribonuclease Inhibitor"/>
    <property type="match status" value="1"/>
</dbReference>
<sequence length="4542" mass="503791">MLKVNNEKRLQIMKTHVLRRLNISNDGSTGKDWKVFLWVWVLTFTFVCAYITPVVSALCTPCPDTCKCNVTPGRQCDIDCSFAGLTTLSSALEFPSTEVIFRIDLSNNPWHCDCHLLWLKKWLDSLSVITVHNLAGIKCFSPDKLDKKLLTQVKDEEFICEAIRKKRATCAPSPNPDQFTGNCGNSDFLSCLLNSTSSVTDLVHFTSLDSIIDQPVTIGCEIHCYDQGATHWTVVNTDQCLCGHLTTLSGCLCPDLIHSPEPNSGDNFCSKLYVGGTKQVLLYIVVDIAGERALSLQDDVAFTVKTNISQVVEYQWHFGDSSDIFVSQNTTLWHYYLVPGHYNVTVTLVTAGSDVTAWTMVEVFDTIRDTFLTCPAAATAASDIDIRLTVGRGSHVGVTWSRDGTDLGITSTSAATYVIGTAVFEDVVSQVQVLSGTTKQVTMLPKTVTIFPGYWFQSNGKLRNWEFYVERVTMATRLHLQVYRPSCPTGQTLIPAGCDTPYAACVVSPPSCTSQASSNFSVGTQYCPLSQTCKPAMEPCSCITVSGVASCTGSHNIGKRAAGDAGVQKLREKRSSYRELYRDILLNKLWASKQNTSIVGTTVRYASSNVDIFSAKINPSISSHTHLSSIHSSYERRHRRAAASPPSFRFHGDQPFYKLIGETVLALNPGSKGHFQVAAQSLEVKSGDVLGFEHDYSISLIKSETETSSIWQQSSLSVAGQSVEWTNINGAPQHFRTNAEWKDGHVSFVRAMYEELAIHQAPVVLRKASNFSGGMQSVGVSLRNGLSSINHSCIIDIQENIVNFRLVQPLHSQQGISLNSNGTVVVERNAPNYYLFKVDAGSNITANWSIDGILSSFGSHCPSALSSHVDCIASSGTQSFTARQLSFSTPTRIKVTAKNSISSHVYSVDIEVEDKVQGLQVSRQNTRDVVPNVTEVFEAQITTGSSVSYIWTIDGIGVVGTGQSVQLKFSSFGAQVIHVNASNQISWMNQSYTVDIFIHAEPKNLVFQAAPTLAATGDNVTFICEVTVNAYTNFSVMWDLGSGNRSEVSFSSNSAIAMYPSVSYLFPVSGNFTVIVYISDGLKTVSATHNIEVIDRLTGLDIATPSYVYLVNDPVSVSVTPMGNLQNVQYNFTFGTQPTISTSSNTASTTFSVKGTYNITVTAYNGVSFVTGSVKVGIQEPVKGLWLGSNSPTLLGDTTVISATVISGSNPTFEFQLPDGSPPSVSQNSTFSHQFSTLGSYSVFVNVSNDVSWERSNITVYVIGGNSLQIVEIETSPSCVVPPGSVNITANIVHHSPIDLFYHWDFGDGNHVNGIGFLNTNHSYNAPGSYVVTLNVTSNFTNVSRSWAVCVQDPIQSVILKAEGPFSLGALGTAEANISVTVTGGFGQRFIWKYDRKVVESPSSEWYVVNFDKPGIHKIHLRVFNEINEKIATVDVKVLEPVSGLRVVQTGPSSNHLTMHQQYEFTAMLQQGTDITFTWDFNDIRPVPLLRGRAMNHTFSIPGVFNATVMAENQVSRAVAWIQVYIQDKIAGLTVVSKPVYRMVQIGAKLELSASVTQGTDVQYKWQYCDLCQEIESHQLNKIVYSYNLSGVYTVNVTAYNYVSSESKLLTVGVFESLTSVSINSTLKDGKYAGVGDNVTFYANSSPVKIGVVFTWTVRKAGTTLGQHTGDVLTFMFTSIGQYQVTCAGQGHLNSKEADLMVEVFTHFSGLKIVPHFLAVKYMHRATFQAEFTTGGSSVQYAWYLQDNTTTIPLPFDTTSRMSRVCSQLGHFTIQVHVSSPLESAIANATLIVQIPINGISIETSPPMPYFSLGQTVRFTVRVTNSHAGTVKYYVQLTDYSPSKVFTVPEIQHTFNKLGTFEFRVNASNEINTFDRTVKVYVRQPISGLAVSSDKQYAAVGEAISFHSTVISGTEVKYSWDFGDGSHLSTVPSSVTYSFKSPGNFVVMTTADNVISKQSENVSLIIQERIGGIEILECCVNAFPVGKQTTFKGSTNTGTDMLFRWTLGKLSDPIVHIGAEVTHMFPDPGEYFIKLEAWNYISSKSISSTIEAEVPVEDLKLVPRDSLSYVYLNVTLHFVATVVRGSNVKYRWSLNDTMDVTYDQTSFNKTFFNPGIYMLVIHAYNNVSSLTDAVEFEVHAIKCDPPVLQVVGSGNVTSLKSRKLYMEVELDTLGCTSYEVEFKWMFFSEPSCNSSLVTPVSLPSSIVTDVSSLGLPPKSLMYGHYCVRITASYKDTSLFSQGFIELDIVPSTPIAIIMGGTERLAPTTEDYYLNAFLSYDPDFPRSAQPPMTFYWECTMKSALPGAASLGCFSSQTSKSLTIPSNTLVPDETYLFTLTITSAGRTGTATQEVKTVGGPIPLASIECFSCSVSGTDQISSNSHVAMLGNCTNCAQGEAIEYGWNVTREDGQQVSLDESTTTTGANKPNLVIRRGVLQNSQAHTFHLQLKSSNNMTTYANLKLKPNQPPRPGKCGISPNVATALEEKVNVTCTGWIDPDGVVQNLVYSIFAENYEMNTERYRLYRGVKPFQEIVLSSWPGSALRRNEVRLLVYVEDDNGGRTCGLNSTVTINEAPLINKTKSEYLLETSKDILPRLTTVRNQDSLLQYIIALTMQVNKESQDAEQHGTIATELTVRSKVRDEIATAISNLPLNTVKDAQDVAFSLQQLTVYLDEFQSKQCQRLIVQTLERLDQVLQSSVTQGMDSDEFAITSLLTTLSNVIEAANLAVYYPDKVPVLTPIEQTVGNGSKGLPNIGAQKGASSYTEETHREYVVGRALKQTENLVAVVLRTQVLNEKEVTLAVGDMKIAGRRTVATDIWQERSTYGINFVLPDNLLGDLQANDEVLQIMFVMPKNPFTWGYVRPMNVTSRVPGLAFKYPDGRDITVNNLMPHRRLKVLMFGSSNLNSSAVVFDGRLVGSAAYDPLQDMKYVRRSVLAEDGVKVVLNTTGIKDTAAALHVQIRFTVRPNMTAPDNSENDVFLDAFLGKNYEPTASKYEEKLKVSWEDMAKGKDHRKYTIFVEASYFNPNASYQLVLENRGVHHAVNVAIGLYVTSCQFYNELNNTWDTGGCEPDAESVAACSVCLCNHLTSFGASVLVTPNAIKFQDLARLDIRENPVALITVCVVGAVYILCVILARRWDLADFMKVSVVPLCGRDGVYRYEIVVITGRQRGAGTSAHVGVRLYGENAKSEPQHLNQVGAFQRNSRDVFIIASDINLGDIYKLRIWHDNTSLNPAWFVSRVVVRDLQTNQKYQFILDCWLSLEAEEPTIEKEVLVANAEELNNFSTIFGSEASKGWSQRHLWLSTFERPTGTSFTRVQRVTSCVTFLYTFMCVNAMWYGLLKTDYIDVDLNFEMVFGFEYFSWEEIVVGVVSSVIVFPVNLVLIQMFASSRHKLTRLDKKPQTAQTIEIEAMCEMDSQGGSLLEKKGRIAPPDILQLGDRESTVDSAQAIGPLRRTNGQFRLKREVSVDDSWRDTDSGSGIYSNRDDSSVRSNCNHDKMWASYEGIMSWPDGIPGDHVTSGGSLRGKPSYMPLEKLKEEPEETEENEVDKNILKRTRPVQRNSSNRLPPRDEAQLPESESRPGAPTPATIHRKSWDQITWPSARSRSSSLKKQSSIETFESSSFGQSLRSHAIRSLGRSMSTPYIPALPSGRTCRLPHCCIYLAYLLCFALSGLSILVILLYGHKFGRDVALRWLISLAFSFVQSAFITEPLKVVFIALFLAAISKKHDPTEEGNLEVLPTIETNEKIKDVKFKPVSGFALIQAQEEAQKKKRIHVLIRQTVVYFIFIWLVLVINYANHDQMAYHMTRVLDVAFVKASFGSARESFSNITSVETFWQWADTVLAPSLQGINLYEEEFEGHLIGNVQMVQVRNKQATCEIRQVFPALHLSTFPPGGCYRDGSWAEDMVDYREEWKQKSKNGTNWKYFLADEIDSLPLMGRLQWYHGGGYVQTLQHGDNKTLNDTLTQTQCLRDHSWLDERTRAVVVYFTVYNANLNLYSSATLLVEFPLPGKVLFYKFLELLPGSAVTSHWISTHKLQVFSADHIDPVLIIQCLMGAVLLYLIIHTAVTLKQQGCSYFTWFWNLYEVAVILTTSAALAMYAYSLYFNTGVVDQSNQKFDVGLKIHRASFYNCVLTDLSAFLLFLLCLKLTRQFRFVKSMAVYGKTLNEAATYIMGCFILLVIFLISYAALGYLFFGTTMSEFCSFSTSLLTLLASIRGHNNLDHLYQHQPYFTAIFFISFNVVAHGVIGGLVMATVLNIFKGVRAQIFYRNTLDVQDYELVDFMLKRFKLLIGITKPKPAFRKVKFQGMLSISSRSTHSSYSCRPISHESGSSWDWLTEGNLDREASTISKASIGTMDRTWGQLLSKFEQVVTLDKDEAELDRQVAQQLSKPRARRDSFKNNDNTKQQQQQQQVFMGARQVSELSRKSEISKKSNWSAMSATSWLIKNRQHPKEKSLPGTSQRDNNFSEVRKYEYSRGNTSGSLPARYNKSTTPPQGVSITPPISATERGMLGRRSRRPSSDQGVRGGDVAPPKQSRRHVYGKPAW</sequence>
<feature type="transmembrane region" description="Helical" evidence="17">
    <location>
        <begin position="35"/>
        <end position="58"/>
    </location>
</feature>
<feature type="transmembrane region" description="Helical" evidence="17">
    <location>
        <begin position="3773"/>
        <end position="3794"/>
    </location>
</feature>
<evidence type="ECO:0000256" key="17">
    <source>
        <dbReference type="SAM" id="Phobius"/>
    </source>
</evidence>
<evidence type="ECO:0000256" key="2">
    <source>
        <dbReference type="ARBA" id="ARBA00004651"/>
    </source>
</evidence>
<dbReference type="InterPro" id="IPR000203">
    <property type="entry name" value="GPS"/>
</dbReference>
<dbReference type="Pfam" id="PF20519">
    <property type="entry name" value="Polycystin_dom"/>
    <property type="match status" value="1"/>
</dbReference>
<dbReference type="KEGG" id="lak:106162666"/>
<evidence type="ECO:0000256" key="11">
    <source>
        <dbReference type="ARBA" id="ARBA00023136"/>
    </source>
</evidence>
<dbReference type="STRING" id="7574.A0A1S3IC84"/>
<keyword evidence="12" id="KW-0325">Glycoprotein</keyword>
<feature type="domain" description="PKD" evidence="18">
    <location>
        <begin position="1003"/>
        <end position="1093"/>
    </location>
</feature>
<comment type="caution">
    <text evidence="15">Lacks conserved residue(s) required for the propagation of feature annotation.</text>
</comment>
<evidence type="ECO:0000256" key="7">
    <source>
        <dbReference type="ARBA" id="ARBA00022729"/>
    </source>
</evidence>
<dbReference type="SUPFAM" id="SSF49723">
    <property type="entry name" value="Lipase/lipooxygenase domain (PLAT/LH2 domain)"/>
    <property type="match status" value="1"/>
</dbReference>